<evidence type="ECO:0000259" key="2">
    <source>
        <dbReference type="Pfam" id="PF02120"/>
    </source>
</evidence>
<dbReference type="EMBL" id="BLXZ01000007">
    <property type="protein sequence ID" value="GFO69704.1"/>
    <property type="molecule type" value="Genomic_DNA"/>
</dbReference>
<reference evidence="4" key="1">
    <citation type="submission" date="2020-06" db="EMBL/GenBank/DDBJ databases">
        <title>Draft genomic sequecing of Geomonas sp. Red745.</title>
        <authorList>
            <person name="Itoh H."/>
            <person name="Xu Z.X."/>
            <person name="Ushijima N."/>
            <person name="Masuda Y."/>
            <person name="Shiratori Y."/>
            <person name="Senoo K."/>
        </authorList>
    </citation>
    <scope>NUCLEOTIDE SEQUENCE [LARGE SCALE GENOMIC DNA]</scope>
    <source>
        <strain evidence="4">Red745</strain>
    </source>
</reference>
<evidence type="ECO:0000313" key="3">
    <source>
        <dbReference type="EMBL" id="GFO69704.1"/>
    </source>
</evidence>
<dbReference type="InterPro" id="IPR021136">
    <property type="entry name" value="Flagellar_hook_control-like_C"/>
</dbReference>
<evidence type="ECO:0000256" key="1">
    <source>
        <dbReference type="SAM" id="MobiDB-lite"/>
    </source>
</evidence>
<feature type="region of interest" description="Disordered" evidence="1">
    <location>
        <begin position="179"/>
        <end position="198"/>
    </location>
</feature>
<protein>
    <recommendedName>
        <fullName evidence="2">Flagellar hook-length control protein-like C-terminal domain-containing protein</fullName>
    </recommendedName>
</protein>
<sequence length="316" mass="33864">MLINDEVQRQVLPVLARTTVAPPVEVQQRAGTQLQLNPGQQVKAEIIANLPNNLYLARVAGELFKLEIPLNVQPGETLEMTFVSADPKVTFNVLRPEVGSSVSLSSLGKWLASVVNEAPSLPLLQGTLLENPLQGAPLLSERLKEALAQGGLFYEAHLAQWAAGGRPLAEVLKEPQGKLSRRLRGGDEGDNGTAGPGIADNRTLPFIKEQLHLLNGGVLAWRGEAWPGQEMNLAVTVREESGEREVESNLEVTLPRLGRVAATLRLTAEGVKLELVCDQAGSAGILKGGAAELREALLARGLSLNRMVARDAETAE</sequence>
<dbReference type="Proteomes" id="UP000587586">
    <property type="component" value="Unassembled WGS sequence"/>
</dbReference>
<dbReference type="RefSeq" id="WP_183362297.1">
    <property type="nucleotide sequence ID" value="NZ_BLXZ01000007.1"/>
</dbReference>
<name>A0A6V8NCU6_9BACT</name>
<proteinExistence type="predicted"/>
<dbReference type="Pfam" id="PF02120">
    <property type="entry name" value="Flg_hook"/>
    <property type="match status" value="1"/>
</dbReference>
<organism evidence="3 4">
    <name type="scientific">Geomonas limicola</name>
    <dbReference type="NCBI Taxonomy" id="2740186"/>
    <lineage>
        <taxon>Bacteria</taxon>
        <taxon>Pseudomonadati</taxon>
        <taxon>Thermodesulfobacteriota</taxon>
        <taxon>Desulfuromonadia</taxon>
        <taxon>Geobacterales</taxon>
        <taxon>Geobacteraceae</taxon>
        <taxon>Geomonas</taxon>
    </lineage>
</organism>
<comment type="caution">
    <text evidence="3">The sequence shown here is derived from an EMBL/GenBank/DDBJ whole genome shotgun (WGS) entry which is preliminary data.</text>
</comment>
<keyword evidence="4" id="KW-1185">Reference proteome</keyword>
<gene>
    <name evidence="3" type="ORF">GMLC_32830</name>
</gene>
<feature type="domain" description="Flagellar hook-length control protein-like C-terminal" evidence="2">
    <location>
        <begin position="240"/>
        <end position="311"/>
    </location>
</feature>
<evidence type="ECO:0000313" key="4">
    <source>
        <dbReference type="Proteomes" id="UP000587586"/>
    </source>
</evidence>
<accession>A0A6V8NCU6</accession>
<dbReference type="AlphaFoldDB" id="A0A6V8NCU6"/>